<accession>J5R5G6</accession>
<dbReference type="AlphaFoldDB" id="J5R5G6"/>
<protein>
    <recommendedName>
        <fullName evidence="4">Ubiquitin-like domain-containing protein</fullName>
    </recommendedName>
</protein>
<dbReference type="GeneID" id="25991528"/>
<dbReference type="VEuPathDB" id="FungiDB:A1Q1_08016"/>
<dbReference type="Proteomes" id="UP000002748">
    <property type="component" value="Unassembled WGS sequence"/>
</dbReference>
<organism evidence="2 3">
    <name type="scientific">Trichosporon asahii var. asahii (strain ATCC 90039 / CBS 2479 / JCM 2466 / KCTC 7840 / NBRC 103889/ NCYC 2677 / UAMH 7654)</name>
    <name type="common">Yeast</name>
    <dbReference type="NCBI Taxonomy" id="1186058"/>
    <lineage>
        <taxon>Eukaryota</taxon>
        <taxon>Fungi</taxon>
        <taxon>Dikarya</taxon>
        <taxon>Basidiomycota</taxon>
        <taxon>Agaricomycotina</taxon>
        <taxon>Tremellomycetes</taxon>
        <taxon>Trichosporonales</taxon>
        <taxon>Trichosporonaceae</taxon>
        <taxon>Trichosporon</taxon>
    </lineage>
</organism>
<feature type="compositionally biased region" description="Polar residues" evidence="1">
    <location>
        <begin position="232"/>
        <end position="242"/>
    </location>
</feature>
<evidence type="ECO:0000313" key="2">
    <source>
        <dbReference type="EMBL" id="EJT50803.1"/>
    </source>
</evidence>
<dbReference type="RefSeq" id="XP_014181677.1">
    <property type="nucleotide sequence ID" value="XM_014326202.1"/>
</dbReference>
<proteinExistence type="predicted"/>
<evidence type="ECO:0008006" key="4">
    <source>
        <dbReference type="Google" id="ProtNLM"/>
    </source>
</evidence>
<comment type="caution">
    <text evidence="2">The sequence shown here is derived from an EMBL/GenBank/DDBJ whole genome shotgun (WGS) entry which is preliminary data.</text>
</comment>
<dbReference type="HOGENOM" id="CLU_816807_0_0_1"/>
<dbReference type="EMBL" id="ALBS01000087">
    <property type="protein sequence ID" value="EJT50803.1"/>
    <property type="molecule type" value="Genomic_DNA"/>
</dbReference>
<feature type="compositionally biased region" description="Low complexity" evidence="1">
    <location>
        <begin position="290"/>
        <end position="313"/>
    </location>
</feature>
<feature type="region of interest" description="Disordered" evidence="1">
    <location>
        <begin position="231"/>
        <end position="340"/>
    </location>
</feature>
<evidence type="ECO:0000256" key="1">
    <source>
        <dbReference type="SAM" id="MobiDB-lite"/>
    </source>
</evidence>
<sequence>MSDLIAPPRRRNVLSRFLHTLHLLPRPEAPPPPLCVCGHPPHGIEPHMKPFLPRSPPEPEFEDWPEDTSEVEYPVPAYSPPRVSPMYRHVRYEVVGPTPAPWTEAAESWVACERAHDHFLIKVRFGMHKRVYCLPWRGERTTFGHIKAKFAHDIYKHLGLGPVFLELWVRGHRVSGHEVPAAHGVKNRDVIECRPVPQLLRKPLPLYTDVPPLPLVSYETLYPALDAGLNGANKQQASQGSDTRPGRESGMATSNRSCEFGERPKLNSYPAFHGVNKSRSRAGGDCMPGATSLNHSRSSSATSTYSKRASSATQSSQREGKPYPGTEHWSTGAEPVEACC</sequence>
<name>J5R5G6_TRIAS</name>
<reference evidence="2 3" key="1">
    <citation type="journal article" date="2012" name="Eukaryot. Cell">
        <title>Draft genome sequence of CBS 2479, the standard type strain of Trichosporon asahii.</title>
        <authorList>
            <person name="Yang R.Y."/>
            <person name="Li H.T."/>
            <person name="Zhu H."/>
            <person name="Zhou G.P."/>
            <person name="Wang M."/>
            <person name="Wang L."/>
        </authorList>
    </citation>
    <scope>NUCLEOTIDE SEQUENCE [LARGE SCALE GENOMIC DNA]</scope>
    <source>
        <strain evidence="3">ATCC 90039 / CBS 2479 / JCM 2466 / KCTC 7840 / NCYC 2677 / UAMH 7654</strain>
    </source>
</reference>
<gene>
    <name evidence="2" type="ORF">A1Q1_08016</name>
</gene>
<evidence type="ECO:0000313" key="3">
    <source>
        <dbReference type="Proteomes" id="UP000002748"/>
    </source>
</evidence>
<dbReference type="KEGG" id="tasa:A1Q1_08016"/>